<reference evidence="1 2" key="1">
    <citation type="submission" date="2016-03" db="EMBL/GenBank/DDBJ databases">
        <authorList>
            <person name="Ploux O."/>
        </authorList>
    </citation>
    <scope>NUCLEOTIDE SEQUENCE [LARGE SCALE GENOMIC DNA]</scope>
    <source>
        <strain evidence="1 2">UAMH 11012</strain>
    </source>
</reference>
<sequence length="127" mass="13707">MICNEGAVGEGSCICAPDLENFLESKWLSVKGLAKFLGGKHLLDSLDALLPQFGKTSQDDPKELADTQFSNSHCFGPCLVRGVSAESEGVREYKTVPANDDPLKLSIDSASLRPYCVDIIRSMGGKR</sequence>
<keyword evidence="2" id="KW-1185">Reference proteome</keyword>
<dbReference type="AlphaFoldDB" id="A0A1L7XN99"/>
<dbReference type="Proteomes" id="UP000184330">
    <property type="component" value="Unassembled WGS sequence"/>
</dbReference>
<dbReference type="EMBL" id="FJOG01000038">
    <property type="protein sequence ID" value="CZR66530.1"/>
    <property type="molecule type" value="Genomic_DNA"/>
</dbReference>
<organism evidence="1 2">
    <name type="scientific">Phialocephala subalpina</name>
    <dbReference type="NCBI Taxonomy" id="576137"/>
    <lineage>
        <taxon>Eukaryota</taxon>
        <taxon>Fungi</taxon>
        <taxon>Dikarya</taxon>
        <taxon>Ascomycota</taxon>
        <taxon>Pezizomycotina</taxon>
        <taxon>Leotiomycetes</taxon>
        <taxon>Helotiales</taxon>
        <taxon>Mollisiaceae</taxon>
        <taxon>Phialocephala</taxon>
        <taxon>Phialocephala fortinii species complex</taxon>
    </lineage>
</organism>
<dbReference type="STRING" id="576137.A0A1L7XN99"/>
<gene>
    <name evidence="1" type="ORF">PAC_16431</name>
</gene>
<protein>
    <submittedName>
        <fullName evidence="1">Uncharacterized protein</fullName>
    </submittedName>
</protein>
<proteinExistence type="predicted"/>
<dbReference type="OrthoDB" id="5375558at2759"/>
<evidence type="ECO:0000313" key="1">
    <source>
        <dbReference type="EMBL" id="CZR66530.1"/>
    </source>
</evidence>
<accession>A0A1L7XN99</accession>
<name>A0A1L7XN99_9HELO</name>
<evidence type="ECO:0000313" key="2">
    <source>
        <dbReference type="Proteomes" id="UP000184330"/>
    </source>
</evidence>